<gene>
    <name evidence="3" type="ORF">PPACK8108_LOCUS20799</name>
</gene>
<keyword evidence="4" id="KW-1185">Reference proteome</keyword>
<dbReference type="PANTHER" id="PTHR28160">
    <property type="entry name" value="54S RIBOSOMAL PROTEIN L15, MITOCHONDRIAL"/>
    <property type="match status" value="1"/>
</dbReference>
<dbReference type="InterPro" id="IPR040030">
    <property type="entry name" value="Ribosomal_mL57"/>
</dbReference>
<dbReference type="GO" id="GO:0004525">
    <property type="term" value="F:ribonuclease III activity"/>
    <property type="evidence" value="ECO:0007669"/>
    <property type="project" value="InterPro"/>
</dbReference>
<dbReference type="Proteomes" id="UP001153365">
    <property type="component" value="Unassembled WGS sequence"/>
</dbReference>
<dbReference type="Pfam" id="PF14622">
    <property type="entry name" value="Ribonucleas_3_3"/>
    <property type="match status" value="1"/>
</dbReference>
<evidence type="ECO:0000256" key="1">
    <source>
        <dbReference type="SAM" id="MobiDB-lite"/>
    </source>
</evidence>
<dbReference type="InterPro" id="IPR000999">
    <property type="entry name" value="RNase_III_dom"/>
</dbReference>
<dbReference type="PANTHER" id="PTHR28160:SF1">
    <property type="entry name" value="LARGE RIBOSOMAL SUBUNIT PROTEIN ML57"/>
    <property type="match status" value="1"/>
</dbReference>
<evidence type="ECO:0000313" key="3">
    <source>
        <dbReference type="EMBL" id="CAH7686183.1"/>
    </source>
</evidence>
<dbReference type="GO" id="GO:0005762">
    <property type="term" value="C:mitochondrial large ribosomal subunit"/>
    <property type="evidence" value="ECO:0007669"/>
    <property type="project" value="InterPro"/>
</dbReference>
<dbReference type="Gene3D" id="1.10.1520.10">
    <property type="entry name" value="Ribonuclease III domain"/>
    <property type="match status" value="1"/>
</dbReference>
<reference evidence="3" key="1">
    <citation type="submission" date="2022-06" db="EMBL/GenBank/DDBJ databases">
        <authorList>
            <consortium name="SYNGENTA / RWTH Aachen University"/>
        </authorList>
    </citation>
    <scope>NUCLEOTIDE SEQUENCE</scope>
</reference>
<proteinExistence type="predicted"/>
<evidence type="ECO:0000313" key="4">
    <source>
        <dbReference type="Proteomes" id="UP001153365"/>
    </source>
</evidence>
<dbReference type="EMBL" id="CALTRL010005775">
    <property type="protein sequence ID" value="CAH7686183.1"/>
    <property type="molecule type" value="Genomic_DNA"/>
</dbReference>
<dbReference type="InterPro" id="IPR036389">
    <property type="entry name" value="RNase_III_sf"/>
</dbReference>
<feature type="compositionally biased region" description="Polar residues" evidence="1">
    <location>
        <begin position="132"/>
        <end position="154"/>
    </location>
</feature>
<dbReference type="AlphaFoldDB" id="A0AAV0BG76"/>
<dbReference type="GO" id="GO:0003735">
    <property type="term" value="F:structural constituent of ribosome"/>
    <property type="evidence" value="ECO:0007669"/>
    <property type="project" value="InterPro"/>
</dbReference>
<organism evidence="3 4">
    <name type="scientific">Phakopsora pachyrhizi</name>
    <name type="common">Asian soybean rust disease fungus</name>
    <dbReference type="NCBI Taxonomy" id="170000"/>
    <lineage>
        <taxon>Eukaryota</taxon>
        <taxon>Fungi</taxon>
        <taxon>Dikarya</taxon>
        <taxon>Basidiomycota</taxon>
        <taxon>Pucciniomycotina</taxon>
        <taxon>Pucciniomycetes</taxon>
        <taxon>Pucciniales</taxon>
        <taxon>Phakopsoraceae</taxon>
        <taxon>Phakopsora</taxon>
    </lineage>
</organism>
<feature type="domain" description="RNase III" evidence="2">
    <location>
        <begin position="222"/>
        <end position="330"/>
    </location>
</feature>
<feature type="region of interest" description="Disordered" evidence="1">
    <location>
        <begin position="131"/>
        <end position="154"/>
    </location>
</feature>
<protein>
    <submittedName>
        <fullName evidence="3">Expressed protein</fullName>
    </submittedName>
</protein>
<dbReference type="GO" id="GO:0006396">
    <property type="term" value="P:RNA processing"/>
    <property type="evidence" value="ECO:0007669"/>
    <property type="project" value="InterPro"/>
</dbReference>
<dbReference type="GO" id="GO:0032543">
    <property type="term" value="P:mitochondrial translation"/>
    <property type="evidence" value="ECO:0007669"/>
    <property type="project" value="InterPro"/>
</dbReference>
<evidence type="ECO:0000259" key="2">
    <source>
        <dbReference type="Pfam" id="PF14622"/>
    </source>
</evidence>
<name>A0AAV0BG76_PHAPC</name>
<comment type="caution">
    <text evidence="3">The sequence shown here is derived from an EMBL/GenBank/DDBJ whole genome shotgun (WGS) entry which is preliminary data.</text>
</comment>
<sequence>MKLLRSTRKFSKTTTEATCYGVPRNVTKPPGISHKLNCSPDDVVGFSRASYSTFDGTLLQCERLDPASRKRISKRVYQPSCTAITTKKLYSLASQSSFADINPTSPNLHRTKKIPRSFRAGPYKGALLSDEGSLQVSDSQPMNHEYSPSQLRQALRTTPSQSVLHFAHSQTIKSHLEELLYPMKFSEQLACRVVSSKNLIKSQDSLEALQRERDTGFVMLGEHNTKLSFIGRRMMHFALSSFLIHAPTLKPLKNPSSRLSAQVLEDALLTKFVLGQYVGHQWELEKVMRWRELEEVQTDKGRHGTGLWTARGHAVEAIVGAVMTHHVGLEKKKKLLFYHFLISFLAITDSFYTFVKGTRQSLAVFNSLVLPHLSFRLDPAYLPAIRAVQAHDCKLENPTAGLLNWSQIDISSFSKESISDEA</sequence>
<accession>A0AAV0BG76</accession>